<evidence type="ECO:0000256" key="2">
    <source>
        <dbReference type="ARBA" id="ARBA00022475"/>
    </source>
</evidence>
<feature type="compositionally biased region" description="Basic residues" evidence="6">
    <location>
        <begin position="277"/>
        <end position="288"/>
    </location>
</feature>
<evidence type="ECO:0000256" key="3">
    <source>
        <dbReference type="ARBA" id="ARBA00022692"/>
    </source>
</evidence>
<dbReference type="GO" id="GO:0005886">
    <property type="term" value="C:plasma membrane"/>
    <property type="evidence" value="ECO:0007669"/>
    <property type="project" value="UniProtKB-SubCell"/>
</dbReference>
<evidence type="ECO:0000256" key="4">
    <source>
        <dbReference type="ARBA" id="ARBA00022989"/>
    </source>
</evidence>
<dbReference type="RefSeq" id="WP_254165044.1">
    <property type="nucleotide sequence ID" value="NZ_JANAFB010000005.1"/>
</dbReference>
<feature type="non-terminal residue" evidence="9">
    <location>
        <position position="393"/>
    </location>
</feature>
<dbReference type="Pfam" id="PF13491">
    <property type="entry name" value="FtsK_4TM"/>
    <property type="match status" value="1"/>
</dbReference>
<evidence type="ECO:0000313" key="10">
    <source>
        <dbReference type="Proteomes" id="UP001139502"/>
    </source>
</evidence>
<accession>A0A9X2HHM3</accession>
<evidence type="ECO:0000313" key="9">
    <source>
        <dbReference type="EMBL" id="MCP3425043.1"/>
    </source>
</evidence>
<organism evidence="9 10">
    <name type="scientific">Rothia santali</name>
    <dbReference type="NCBI Taxonomy" id="2949643"/>
    <lineage>
        <taxon>Bacteria</taxon>
        <taxon>Bacillati</taxon>
        <taxon>Actinomycetota</taxon>
        <taxon>Actinomycetes</taxon>
        <taxon>Micrococcales</taxon>
        <taxon>Micrococcaceae</taxon>
        <taxon>Rothia</taxon>
    </lineage>
</organism>
<comment type="caution">
    <text evidence="9">The sequence shown here is derived from an EMBL/GenBank/DDBJ whole genome shotgun (WGS) entry which is preliminary data.</text>
</comment>
<keyword evidence="3 7" id="KW-0812">Transmembrane</keyword>
<keyword evidence="2" id="KW-1003">Cell membrane</keyword>
<feature type="transmembrane region" description="Helical" evidence="7">
    <location>
        <begin position="43"/>
        <end position="63"/>
    </location>
</feature>
<feature type="compositionally biased region" description="Low complexity" evidence="6">
    <location>
        <begin position="315"/>
        <end position="324"/>
    </location>
</feature>
<dbReference type="Proteomes" id="UP001139502">
    <property type="component" value="Unassembled WGS sequence"/>
</dbReference>
<feature type="transmembrane region" description="Helical" evidence="7">
    <location>
        <begin position="155"/>
        <end position="174"/>
    </location>
</feature>
<evidence type="ECO:0000256" key="5">
    <source>
        <dbReference type="ARBA" id="ARBA00023136"/>
    </source>
</evidence>
<feature type="transmembrane region" description="Helical" evidence="7">
    <location>
        <begin position="83"/>
        <end position="102"/>
    </location>
</feature>
<evidence type="ECO:0000256" key="7">
    <source>
        <dbReference type="SAM" id="Phobius"/>
    </source>
</evidence>
<feature type="transmembrane region" description="Helical" evidence="7">
    <location>
        <begin position="114"/>
        <end position="143"/>
    </location>
</feature>
<evidence type="ECO:0000259" key="8">
    <source>
        <dbReference type="Pfam" id="PF13491"/>
    </source>
</evidence>
<proteinExistence type="predicted"/>
<dbReference type="InterPro" id="IPR025199">
    <property type="entry name" value="FtsK_4TM"/>
</dbReference>
<feature type="region of interest" description="Disordered" evidence="6">
    <location>
        <begin position="315"/>
        <end position="393"/>
    </location>
</feature>
<evidence type="ECO:0000256" key="6">
    <source>
        <dbReference type="SAM" id="MobiDB-lite"/>
    </source>
</evidence>
<reference evidence="9" key="1">
    <citation type="submission" date="2022-06" db="EMBL/GenBank/DDBJ databases">
        <title>Rothia sp. isolated from sandalwood seedling.</title>
        <authorList>
            <person name="Tuikhar N."/>
            <person name="Kirdat K."/>
            <person name="Thorat V."/>
            <person name="Swetha P."/>
            <person name="Padma S."/>
            <person name="Sundararaj R."/>
            <person name="Yadav A."/>
        </authorList>
    </citation>
    <scope>NUCLEOTIDE SEQUENCE</scope>
    <source>
        <strain evidence="9">AR01</strain>
    </source>
</reference>
<comment type="subcellular location">
    <subcellularLocation>
        <location evidence="1">Cell membrane</location>
        <topology evidence="1">Multi-pass membrane protein</topology>
    </subcellularLocation>
</comment>
<dbReference type="EMBL" id="JANAFB010000005">
    <property type="protein sequence ID" value="MCP3425043.1"/>
    <property type="molecule type" value="Genomic_DNA"/>
</dbReference>
<feature type="compositionally biased region" description="Polar residues" evidence="6">
    <location>
        <begin position="1"/>
        <end position="13"/>
    </location>
</feature>
<keyword evidence="4 7" id="KW-1133">Transmembrane helix</keyword>
<keyword evidence="10" id="KW-1185">Reference proteome</keyword>
<feature type="compositionally biased region" description="Basic and acidic residues" evidence="6">
    <location>
        <begin position="325"/>
        <end position="336"/>
    </location>
</feature>
<dbReference type="AlphaFoldDB" id="A0A9X2HHM3"/>
<sequence length="393" mass="40941">MATRTSPTPQKGASSKGRKSGGSTKSTRRPAKAPARSPEQPPWLVRVVVGAWLSVAHVVGGAIRRMGTLRTEVGPEERRDGGALLMLVLALITAAVEWWNFAAIGAQAAAWPALAWHAVAAGTFGLMALAAPVLLGGFAVRAFRHPTEMGANNRIAIGLLLMTIAGSSLFDLAAGSPGIGEGLEAIRGGGGIVGLLAGGTLAKLISGPGAMALHVLLLLVSVLIVTATPVRQIVPRIRGGLARLMGEKPPARPGEERGHDRSYLQESFSSDAAPQASRKRGLFGRRKRDRQDRSLDGYSGDEAFTQALLDAETGPIDAPAAGRRPAGDDADARTRLFDQTSGPEEPRQKRRKSELFDLGKFNRARGVKGADDAAREQPGGAGAAHEGAAHSGG</sequence>
<gene>
    <name evidence="9" type="ORF">NBM05_03095</name>
</gene>
<feature type="region of interest" description="Disordered" evidence="6">
    <location>
        <begin position="1"/>
        <end position="38"/>
    </location>
</feature>
<feature type="compositionally biased region" description="Basic and acidic residues" evidence="6">
    <location>
        <begin position="245"/>
        <end position="263"/>
    </location>
</feature>
<keyword evidence="5 7" id="KW-0472">Membrane</keyword>
<evidence type="ECO:0000256" key="1">
    <source>
        <dbReference type="ARBA" id="ARBA00004651"/>
    </source>
</evidence>
<feature type="transmembrane region" description="Helical" evidence="7">
    <location>
        <begin position="211"/>
        <end position="230"/>
    </location>
</feature>
<name>A0A9X2HHM3_9MICC</name>
<protein>
    <submittedName>
        <fullName evidence="9">DNA translocase FtsK 4TM domain-containing protein</fullName>
    </submittedName>
</protein>
<feature type="region of interest" description="Disordered" evidence="6">
    <location>
        <begin position="244"/>
        <end position="300"/>
    </location>
</feature>
<feature type="domain" description="DNA translocase FtsK 4TM region" evidence="8">
    <location>
        <begin position="123"/>
        <end position="236"/>
    </location>
</feature>